<dbReference type="GeneID" id="14446110"/>
<keyword evidence="2" id="KW-1185">Reference proteome</keyword>
<dbReference type="Proteomes" id="UP000201640">
    <property type="component" value="Segment"/>
</dbReference>
<dbReference type="KEGG" id="vg:14446110"/>
<sequence>MSQTLSFCIYDDLIPVISFEKKFNNICEVGNILKNIWNKFLSGKYSDRTHYFFDNKTMKEDIKYVLKRLKNENYCVFNGFEKYYVVAFSLNYTKFYIWSRDCKPLIINWLQDGPLINNLCYYYDR</sequence>
<name>L7RDK5_9VIRU</name>
<evidence type="ECO:0000313" key="2">
    <source>
        <dbReference type="Proteomes" id="UP000201640"/>
    </source>
</evidence>
<dbReference type="RefSeq" id="YP_007354807.1">
    <property type="nucleotide sequence ID" value="NC_020104.1"/>
</dbReference>
<protein>
    <submittedName>
        <fullName evidence="1">Uncharacterized protein</fullName>
    </submittedName>
</protein>
<organism evidence="1 2">
    <name type="scientific">Acanthamoeba polyphaga moumouvirus</name>
    <dbReference type="NCBI Taxonomy" id="1269028"/>
    <lineage>
        <taxon>Viruses</taxon>
        <taxon>Varidnaviria</taxon>
        <taxon>Bamfordvirae</taxon>
        <taxon>Nucleocytoviricota</taxon>
        <taxon>Megaviricetes</taxon>
        <taxon>Imitervirales</taxon>
        <taxon>Mimiviridae</taxon>
        <taxon>Megamimivirinae</taxon>
        <taxon>Moumouvirus</taxon>
    </lineage>
</organism>
<reference evidence="1 2" key="1">
    <citation type="journal article" date="2012" name="Genome Biol. Evol.">
        <title>Related Giant Viruses in Distant Locations and Different Habitats: Acanthamoeba polyphaga moumouvirus Represents a Third Lineage of the Mimiviridae That Is Close to the Megavirus Lineage.</title>
        <authorList>
            <person name="Yoosuf N."/>
            <person name="Yutin N."/>
            <person name="Colson P."/>
            <person name="Shabalina S.A."/>
            <person name="Pagnier I."/>
            <person name="Robert C."/>
            <person name="Azza S."/>
            <person name="Klose T."/>
            <person name="Wong J."/>
            <person name="Rossmann M.G."/>
            <person name="La Scola B."/>
            <person name="Raoult D."/>
            <person name="Koonin E.V."/>
        </authorList>
    </citation>
    <scope>NUCLEOTIDE SEQUENCE [LARGE SCALE GENOMIC DNA]</scope>
    <source>
        <strain evidence="1 2">M10A</strain>
    </source>
</reference>
<dbReference type="EMBL" id="JX962719">
    <property type="protein sequence ID" value="AGC02371.1"/>
    <property type="molecule type" value="Genomic_DNA"/>
</dbReference>
<gene>
    <name evidence="1" type="ORF">Moumou_00856</name>
</gene>
<accession>L7RDK5</accession>
<proteinExistence type="predicted"/>
<evidence type="ECO:0000313" key="1">
    <source>
        <dbReference type="EMBL" id="AGC02371.1"/>
    </source>
</evidence>